<accession>A0A1L9MW59</accession>
<evidence type="ECO:0000313" key="2">
    <source>
        <dbReference type="Proteomes" id="UP000184304"/>
    </source>
</evidence>
<dbReference type="AlphaFoldDB" id="A0A1L9MW59"/>
<dbReference type="OMA" id="AFPFWAG"/>
<reference evidence="2" key="1">
    <citation type="journal article" date="2017" name="Genome Biol.">
        <title>Comparative genomics reveals high biological diversity and specific adaptations in the industrially and medically important fungal genus Aspergillus.</title>
        <authorList>
            <person name="de Vries R.P."/>
            <person name="Riley R."/>
            <person name="Wiebenga A."/>
            <person name="Aguilar-Osorio G."/>
            <person name="Amillis S."/>
            <person name="Uchima C.A."/>
            <person name="Anderluh G."/>
            <person name="Asadollahi M."/>
            <person name="Askin M."/>
            <person name="Barry K."/>
            <person name="Battaglia E."/>
            <person name="Bayram O."/>
            <person name="Benocci T."/>
            <person name="Braus-Stromeyer S.A."/>
            <person name="Caldana C."/>
            <person name="Canovas D."/>
            <person name="Cerqueira G.C."/>
            <person name="Chen F."/>
            <person name="Chen W."/>
            <person name="Choi C."/>
            <person name="Clum A."/>
            <person name="Dos Santos R.A."/>
            <person name="Damasio A.R."/>
            <person name="Diallinas G."/>
            <person name="Emri T."/>
            <person name="Fekete E."/>
            <person name="Flipphi M."/>
            <person name="Freyberg S."/>
            <person name="Gallo A."/>
            <person name="Gournas C."/>
            <person name="Habgood R."/>
            <person name="Hainaut M."/>
            <person name="Harispe M.L."/>
            <person name="Henrissat B."/>
            <person name="Hilden K.S."/>
            <person name="Hope R."/>
            <person name="Hossain A."/>
            <person name="Karabika E."/>
            <person name="Karaffa L."/>
            <person name="Karanyi Z."/>
            <person name="Krasevec N."/>
            <person name="Kuo A."/>
            <person name="Kusch H."/>
            <person name="LaButti K."/>
            <person name="Lagendijk E.L."/>
            <person name="Lapidus A."/>
            <person name="Levasseur A."/>
            <person name="Lindquist E."/>
            <person name="Lipzen A."/>
            <person name="Logrieco A.F."/>
            <person name="MacCabe A."/>
            <person name="Maekelae M.R."/>
            <person name="Malavazi I."/>
            <person name="Melin P."/>
            <person name="Meyer V."/>
            <person name="Mielnichuk N."/>
            <person name="Miskei M."/>
            <person name="Molnar A.P."/>
            <person name="Mule G."/>
            <person name="Ngan C.Y."/>
            <person name="Orejas M."/>
            <person name="Orosz E."/>
            <person name="Ouedraogo J.P."/>
            <person name="Overkamp K.M."/>
            <person name="Park H.-S."/>
            <person name="Perrone G."/>
            <person name="Piumi F."/>
            <person name="Punt P.J."/>
            <person name="Ram A.F."/>
            <person name="Ramon A."/>
            <person name="Rauscher S."/>
            <person name="Record E."/>
            <person name="Riano-Pachon D.M."/>
            <person name="Robert V."/>
            <person name="Roehrig J."/>
            <person name="Ruller R."/>
            <person name="Salamov A."/>
            <person name="Salih N.S."/>
            <person name="Samson R.A."/>
            <person name="Sandor E."/>
            <person name="Sanguinetti M."/>
            <person name="Schuetze T."/>
            <person name="Sepcic K."/>
            <person name="Shelest E."/>
            <person name="Sherlock G."/>
            <person name="Sophianopoulou V."/>
            <person name="Squina F.M."/>
            <person name="Sun H."/>
            <person name="Susca A."/>
            <person name="Todd R.B."/>
            <person name="Tsang A."/>
            <person name="Unkles S.E."/>
            <person name="van de Wiele N."/>
            <person name="van Rossen-Uffink D."/>
            <person name="Oliveira J.V."/>
            <person name="Vesth T.C."/>
            <person name="Visser J."/>
            <person name="Yu J.-H."/>
            <person name="Zhou M."/>
            <person name="Andersen M.R."/>
            <person name="Archer D.B."/>
            <person name="Baker S.E."/>
            <person name="Benoit I."/>
            <person name="Brakhage A.A."/>
            <person name="Braus G.H."/>
            <person name="Fischer R."/>
            <person name="Frisvad J.C."/>
            <person name="Goldman G.H."/>
            <person name="Houbraken J."/>
            <person name="Oakley B."/>
            <person name="Pocsi I."/>
            <person name="Scazzocchio C."/>
            <person name="Seiboth B."/>
            <person name="vanKuyk P.A."/>
            <person name="Wortman J."/>
            <person name="Dyer P.S."/>
            <person name="Grigoriev I.V."/>
        </authorList>
    </citation>
    <scope>NUCLEOTIDE SEQUENCE [LARGE SCALE GENOMIC DNA]</scope>
    <source>
        <strain evidence="2">CBS 134.48</strain>
    </source>
</reference>
<gene>
    <name evidence="1" type="ORF">ASPTUDRAFT_806182</name>
</gene>
<dbReference type="EMBL" id="KV878206">
    <property type="protein sequence ID" value="OJI81155.1"/>
    <property type="molecule type" value="Genomic_DNA"/>
</dbReference>
<organism evidence="1 2">
    <name type="scientific">Aspergillus tubingensis (strain CBS 134.48)</name>
    <dbReference type="NCBI Taxonomy" id="767770"/>
    <lineage>
        <taxon>Eukaryota</taxon>
        <taxon>Fungi</taxon>
        <taxon>Dikarya</taxon>
        <taxon>Ascomycota</taxon>
        <taxon>Pezizomycotina</taxon>
        <taxon>Eurotiomycetes</taxon>
        <taxon>Eurotiomycetidae</taxon>
        <taxon>Eurotiales</taxon>
        <taxon>Aspergillaceae</taxon>
        <taxon>Aspergillus</taxon>
        <taxon>Aspergillus subgen. Circumdati</taxon>
    </lineage>
</organism>
<name>A0A1L9MW59_ASPTC</name>
<keyword evidence="2" id="KW-1185">Reference proteome</keyword>
<protein>
    <submittedName>
        <fullName evidence="1">Uncharacterized protein</fullName>
    </submittedName>
</protein>
<dbReference type="VEuPathDB" id="FungiDB:ASPTUDRAFT_806182"/>
<dbReference type="OrthoDB" id="4379406at2759"/>
<proteinExistence type="predicted"/>
<dbReference type="Proteomes" id="UP000184304">
    <property type="component" value="Unassembled WGS sequence"/>
</dbReference>
<evidence type="ECO:0000313" key="1">
    <source>
        <dbReference type="EMBL" id="OJI81155.1"/>
    </source>
</evidence>
<sequence>MGQRTMSYQPADQAAQIGNYQQGIPAMQQPKSVAFPFWAGRHYAETGPEQQLSPGSAIGLTPNHNRPTHLTYLGSRSPTGSGHDTFIRCYWTYFWAIFLGRNNEDNAPNATIFSVALRCGYSTDSIAG</sequence>